<dbReference type="EMBL" id="GL378335">
    <property type="protein sequence ID" value="EFJ49437.1"/>
    <property type="molecule type" value="Genomic_DNA"/>
</dbReference>
<gene>
    <name evidence="2" type="ORF">VOLCADRAFT_89855</name>
</gene>
<feature type="region of interest" description="Disordered" evidence="1">
    <location>
        <begin position="140"/>
        <end position="203"/>
    </location>
</feature>
<dbReference type="GeneID" id="9618588"/>
<keyword evidence="3" id="KW-1185">Reference proteome</keyword>
<dbReference type="AlphaFoldDB" id="D8TSU3"/>
<evidence type="ECO:0000313" key="2">
    <source>
        <dbReference type="EMBL" id="EFJ49437.1"/>
    </source>
</evidence>
<organism evidence="3">
    <name type="scientific">Volvox carteri f. nagariensis</name>
    <dbReference type="NCBI Taxonomy" id="3068"/>
    <lineage>
        <taxon>Eukaryota</taxon>
        <taxon>Viridiplantae</taxon>
        <taxon>Chlorophyta</taxon>
        <taxon>core chlorophytes</taxon>
        <taxon>Chlorophyceae</taxon>
        <taxon>CS clade</taxon>
        <taxon>Chlamydomonadales</taxon>
        <taxon>Volvocaceae</taxon>
        <taxon>Volvox</taxon>
    </lineage>
</organism>
<name>D8TSU3_VOLCA</name>
<evidence type="ECO:0000256" key="1">
    <source>
        <dbReference type="SAM" id="MobiDB-lite"/>
    </source>
</evidence>
<sequence length="276" mass="29286">MPPLASCGPTTVLYREGVPVSAIRTPVKSADTGEEVSTGYILQVFDLPSDQAMGFGYHLDGTPNIVVRWEYSLPSYYLSYGILSEADFNAKYNGLPGCTAPANLTDFRETLKYNVAFTRIGDQLFFPIFEACQCKSPTTISTSATTTKSASQGPVSAPAGSEEPQAPKSTKLPQSSQSAQLTKSAQAPQGSQGTAALSATPSRVRDTYLRPPYQVVSPTGPLNATATHATYCFRLIATTQGANSSSCTGMKINRLEFIVTGLNRGARAFAGTILLA</sequence>
<protein>
    <recommendedName>
        <fullName evidence="4">Pherophorin domain-containing protein</fullName>
    </recommendedName>
</protein>
<dbReference type="KEGG" id="vcn:VOLCADRAFT_89855"/>
<evidence type="ECO:0000313" key="3">
    <source>
        <dbReference type="Proteomes" id="UP000001058"/>
    </source>
</evidence>
<dbReference type="OrthoDB" id="556154at2759"/>
<dbReference type="InParanoid" id="D8TSU3"/>
<feature type="compositionally biased region" description="Polar residues" evidence="1">
    <location>
        <begin position="167"/>
        <end position="201"/>
    </location>
</feature>
<accession>D8TSU3</accession>
<reference evidence="2 3" key="1">
    <citation type="journal article" date="2010" name="Science">
        <title>Genomic analysis of organismal complexity in the multicellular green alga Volvox carteri.</title>
        <authorList>
            <person name="Prochnik S.E."/>
            <person name="Umen J."/>
            <person name="Nedelcu A.M."/>
            <person name="Hallmann A."/>
            <person name="Miller S.M."/>
            <person name="Nishii I."/>
            <person name="Ferris P."/>
            <person name="Kuo A."/>
            <person name="Mitros T."/>
            <person name="Fritz-Laylin L.K."/>
            <person name="Hellsten U."/>
            <person name="Chapman J."/>
            <person name="Simakov O."/>
            <person name="Rensing S.A."/>
            <person name="Terry A."/>
            <person name="Pangilinan J."/>
            <person name="Kapitonov V."/>
            <person name="Jurka J."/>
            <person name="Salamov A."/>
            <person name="Shapiro H."/>
            <person name="Schmutz J."/>
            <person name="Grimwood J."/>
            <person name="Lindquist E."/>
            <person name="Lucas S."/>
            <person name="Grigoriev I.V."/>
            <person name="Schmitt R."/>
            <person name="Kirk D."/>
            <person name="Rokhsar D.S."/>
        </authorList>
    </citation>
    <scope>NUCLEOTIDE SEQUENCE [LARGE SCALE GENOMIC DNA]</scope>
    <source>
        <strain evidence="3">f. Nagariensis / Eve</strain>
    </source>
</reference>
<dbReference type="Proteomes" id="UP000001058">
    <property type="component" value="Unassembled WGS sequence"/>
</dbReference>
<feature type="compositionally biased region" description="Low complexity" evidence="1">
    <location>
        <begin position="140"/>
        <end position="151"/>
    </location>
</feature>
<proteinExistence type="predicted"/>
<dbReference type="RefSeq" id="XP_002949418.1">
    <property type="nucleotide sequence ID" value="XM_002949372.1"/>
</dbReference>
<evidence type="ECO:0008006" key="4">
    <source>
        <dbReference type="Google" id="ProtNLM"/>
    </source>
</evidence>